<accession>A0ABT7LWG2</accession>
<sequence length="203" mass="23638">MTTRQAPKWFEHQLADLGGRNPFGYPRVRVVWAPDRRFESGVMQGRYMYPDSTNPSKSLQCWMLETWMPPDLFREGWNEAILGEFPHKGMYGLVCPIAEFYQDGRVAVFELTEATLDSIKKKYMADQEWAKLSAEDRFQIEEDNMAEELALREEKASKQADDVFDHVVAHEHEINQEITRVWSMPEHLATQVKGNKLPLESNK</sequence>
<dbReference type="RefSeq" id="WP_286004000.1">
    <property type="nucleotide sequence ID" value="NZ_JASVEJ010000001.1"/>
</dbReference>
<proteinExistence type="predicted"/>
<dbReference type="EMBL" id="JASVEJ010000001">
    <property type="protein sequence ID" value="MDL5055892.1"/>
    <property type="molecule type" value="Genomic_DNA"/>
</dbReference>
<comment type="caution">
    <text evidence="1">The sequence shown here is derived from an EMBL/GenBank/DDBJ whole genome shotgun (WGS) entry which is preliminary data.</text>
</comment>
<evidence type="ECO:0000313" key="2">
    <source>
        <dbReference type="Proteomes" id="UP001230986"/>
    </source>
</evidence>
<name>A0ABT7LWG2_9CYAN</name>
<evidence type="ECO:0000313" key="1">
    <source>
        <dbReference type="EMBL" id="MDL5055892.1"/>
    </source>
</evidence>
<keyword evidence="2" id="KW-1185">Reference proteome</keyword>
<protein>
    <submittedName>
        <fullName evidence="1">Uncharacterized protein</fullName>
    </submittedName>
</protein>
<organism evidence="1 2">
    <name type="scientific">Geitlerinema calcuttense NRMC-F 0142</name>
    <dbReference type="NCBI Taxonomy" id="2922238"/>
    <lineage>
        <taxon>Bacteria</taxon>
        <taxon>Bacillati</taxon>
        <taxon>Cyanobacteriota</taxon>
        <taxon>Cyanophyceae</taxon>
        <taxon>Geitlerinematales</taxon>
        <taxon>Geitlerinemataceae</taxon>
        <taxon>Geitlerinema</taxon>
    </lineage>
</organism>
<reference evidence="1 2" key="1">
    <citation type="submission" date="2023-06" db="EMBL/GenBank/DDBJ databases">
        <title>Whole genome sequence of Oscillatoria calcuttensis NRMC-F 0142.</title>
        <authorList>
            <person name="Shakena Fathima T."/>
            <person name="Muralitharan G."/>
            <person name="Thajuddin N."/>
        </authorList>
    </citation>
    <scope>NUCLEOTIDE SEQUENCE [LARGE SCALE GENOMIC DNA]</scope>
    <source>
        <strain evidence="1 2">NRMC-F 0142</strain>
    </source>
</reference>
<dbReference type="Proteomes" id="UP001230986">
    <property type="component" value="Unassembled WGS sequence"/>
</dbReference>
<gene>
    <name evidence="1" type="ORF">QQ055_00115</name>
</gene>